<sequence>MLADEISRLESTISSLRIKHAELASEMDRFSNILSPIRSVPPEIITEIFLYFAPSMHRCSDSFYPVQVKLPWKLGLVCHRWRTISLSLGQLWAV</sequence>
<protein>
    <recommendedName>
        <fullName evidence="3">F-box domain-containing protein</fullName>
    </recommendedName>
</protein>
<dbReference type="AlphaFoldDB" id="A0AAD7EKK7"/>
<feature type="non-terminal residue" evidence="1">
    <location>
        <position position="94"/>
    </location>
</feature>
<dbReference type="EMBL" id="JARIHO010000032">
    <property type="protein sequence ID" value="KAJ7334686.1"/>
    <property type="molecule type" value="Genomic_DNA"/>
</dbReference>
<reference evidence="1" key="1">
    <citation type="submission" date="2023-03" db="EMBL/GenBank/DDBJ databases">
        <title>Massive genome expansion in bonnet fungi (Mycena s.s.) driven by repeated elements and novel gene families across ecological guilds.</title>
        <authorList>
            <consortium name="Lawrence Berkeley National Laboratory"/>
            <person name="Harder C.B."/>
            <person name="Miyauchi S."/>
            <person name="Viragh M."/>
            <person name="Kuo A."/>
            <person name="Thoen E."/>
            <person name="Andreopoulos B."/>
            <person name="Lu D."/>
            <person name="Skrede I."/>
            <person name="Drula E."/>
            <person name="Henrissat B."/>
            <person name="Morin E."/>
            <person name="Kohler A."/>
            <person name="Barry K."/>
            <person name="LaButti K."/>
            <person name="Morin E."/>
            <person name="Salamov A."/>
            <person name="Lipzen A."/>
            <person name="Mereny Z."/>
            <person name="Hegedus B."/>
            <person name="Baldrian P."/>
            <person name="Stursova M."/>
            <person name="Weitz H."/>
            <person name="Taylor A."/>
            <person name="Grigoriev I.V."/>
            <person name="Nagy L.G."/>
            <person name="Martin F."/>
            <person name="Kauserud H."/>
        </authorList>
    </citation>
    <scope>NUCLEOTIDE SEQUENCE</scope>
    <source>
        <strain evidence="1">CBHHK002</strain>
    </source>
</reference>
<proteinExistence type="predicted"/>
<comment type="caution">
    <text evidence="1">The sequence shown here is derived from an EMBL/GenBank/DDBJ whole genome shotgun (WGS) entry which is preliminary data.</text>
</comment>
<evidence type="ECO:0000313" key="1">
    <source>
        <dbReference type="EMBL" id="KAJ7334686.1"/>
    </source>
</evidence>
<accession>A0AAD7EKK7</accession>
<evidence type="ECO:0008006" key="3">
    <source>
        <dbReference type="Google" id="ProtNLM"/>
    </source>
</evidence>
<gene>
    <name evidence="1" type="ORF">DFH08DRAFT_749699</name>
</gene>
<keyword evidence="2" id="KW-1185">Reference proteome</keyword>
<name>A0AAD7EKK7_9AGAR</name>
<organism evidence="1 2">
    <name type="scientific">Mycena albidolilacea</name>
    <dbReference type="NCBI Taxonomy" id="1033008"/>
    <lineage>
        <taxon>Eukaryota</taxon>
        <taxon>Fungi</taxon>
        <taxon>Dikarya</taxon>
        <taxon>Basidiomycota</taxon>
        <taxon>Agaricomycotina</taxon>
        <taxon>Agaricomycetes</taxon>
        <taxon>Agaricomycetidae</taxon>
        <taxon>Agaricales</taxon>
        <taxon>Marasmiineae</taxon>
        <taxon>Mycenaceae</taxon>
        <taxon>Mycena</taxon>
    </lineage>
</organism>
<dbReference type="Proteomes" id="UP001218218">
    <property type="component" value="Unassembled WGS sequence"/>
</dbReference>
<evidence type="ECO:0000313" key="2">
    <source>
        <dbReference type="Proteomes" id="UP001218218"/>
    </source>
</evidence>